<dbReference type="RefSeq" id="WP_091910139.1">
    <property type="nucleotide sequence ID" value="NZ_FNLO01000009.1"/>
</dbReference>
<dbReference type="Gene3D" id="3.10.450.50">
    <property type="match status" value="1"/>
</dbReference>
<keyword evidence="3" id="KW-1185">Reference proteome</keyword>
<dbReference type="EMBL" id="FNLO01000009">
    <property type="protein sequence ID" value="SDV49715.1"/>
    <property type="molecule type" value="Genomic_DNA"/>
</dbReference>
<accession>A0A1H2PRZ9</accession>
<dbReference type="Pfam" id="PF13577">
    <property type="entry name" value="SnoaL_4"/>
    <property type="match status" value="1"/>
</dbReference>
<evidence type="ECO:0000313" key="3">
    <source>
        <dbReference type="Proteomes" id="UP000243719"/>
    </source>
</evidence>
<dbReference type="AlphaFoldDB" id="A0A1H2PRZ9"/>
<proteinExistence type="predicted"/>
<dbReference type="CDD" id="cd00531">
    <property type="entry name" value="NTF2_like"/>
    <property type="match status" value="1"/>
</dbReference>
<evidence type="ECO:0000259" key="1">
    <source>
        <dbReference type="Pfam" id="PF13577"/>
    </source>
</evidence>
<organism evidence="2 3">
    <name type="scientific">Chitinasiproducens palmae</name>
    <dbReference type="NCBI Taxonomy" id="1770053"/>
    <lineage>
        <taxon>Bacteria</taxon>
        <taxon>Pseudomonadati</taxon>
        <taxon>Pseudomonadota</taxon>
        <taxon>Betaproteobacteria</taxon>
        <taxon>Burkholderiales</taxon>
        <taxon>Burkholderiaceae</taxon>
        <taxon>Chitinasiproducens</taxon>
    </lineage>
</organism>
<gene>
    <name evidence="2" type="ORF">SAMN05216551_10975</name>
</gene>
<protein>
    <submittedName>
        <fullName evidence="2">SnoaL-like domain-containing protein</fullName>
    </submittedName>
</protein>
<reference evidence="3" key="1">
    <citation type="submission" date="2016-09" db="EMBL/GenBank/DDBJ databases">
        <authorList>
            <person name="Varghese N."/>
            <person name="Submissions S."/>
        </authorList>
    </citation>
    <scope>NUCLEOTIDE SEQUENCE [LARGE SCALE GENOMIC DNA]</scope>
    <source>
        <strain evidence="3">JS23</strain>
    </source>
</reference>
<name>A0A1H2PRZ9_9BURK</name>
<sequence>MKQPANLSAAVQQSATDKLLMRVAIDEIQAEFAHCLDHARYEALAQLFTPDARYTSGARALRGREAIRAFFATRAALGPRASRHLYSGLRLVDTQPDRITATSVWLSFAANAALPLDEVPIFMVADFHDTFERGVDGRWRIAARTIIAAFRNPAAAPRVA</sequence>
<feature type="domain" description="SnoaL-like" evidence="1">
    <location>
        <begin position="18"/>
        <end position="145"/>
    </location>
</feature>
<dbReference type="SUPFAM" id="SSF54427">
    <property type="entry name" value="NTF2-like"/>
    <property type="match status" value="1"/>
</dbReference>
<dbReference type="Proteomes" id="UP000243719">
    <property type="component" value="Unassembled WGS sequence"/>
</dbReference>
<evidence type="ECO:0000313" key="2">
    <source>
        <dbReference type="EMBL" id="SDV49715.1"/>
    </source>
</evidence>
<dbReference type="InterPro" id="IPR032710">
    <property type="entry name" value="NTF2-like_dom_sf"/>
</dbReference>
<dbReference type="OrthoDB" id="1492465at2"/>
<dbReference type="InterPro" id="IPR037401">
    <property type="entry name" value="SnoaL-like"/>
</dbReference>